<dbReference type="InterPro" id="IPR003959">
    <property type="entry name" value="ATPase_AAA_core"/>
</dbReference>
<dbReference type="InterPro" id="IPR027417">
    <property type="entry name" value="P-loop_NTPase"/>
</dbReference>
<feature type="domain" description="ATPase AAA-type core" evidence="1">
    <location>
        <begin position="39"/>
        <end position="101"/>
    </location>
</feature>
<feature type="domain" description="ATPase AAA-type core" evidence="1">
    <location>
        <begin position="258"/>
        <end position="340"/>
    </location>
</feature>
<name>A0ABX1T5K5_9PROT</name>
<dbReference type="EMBL" id="SPMX01000007">
    <property type="protein sequence ID" value="NMQ04424.1"/>
    <property type="molecule type" value="Genomic_DNA"/>
</dbReference>
<comment type="caution">
    <text evidence="2">The sequence shown here is derived from an EMBL/GenBank/DDBJ whole genome shotgun (WGS) entry which is preliminary data.</text>
</comment>
<keyword evidence="3" id="KW-1185">Reference proteome</keyword>
<sequence length="410" mass="44630">MKQGQGEYIAMNTSPITRIVIKRFRSFPSAVLELDNPLFVVGRNGSGKSNLADVFSFVAEAMSSPLQAVLDRKGGISAVRNRSSVKSAPPNLGLAFEFGAFNGIAGGRFAFEIKALPNYGFRIVREQCLVCGKSGIRWWFDRSDIWKSNADGLTPALEPTALALPLVGGDERFACILKVLSAMRVYSIEPAKLREMQDPDSGIVLKPDGSNAASVLQELSRGENAKSVRQEVFRILESIVPETKAVAHKKHGNKWSMSFSQEWGEGKKLTFDAFSMSDGTLRSLGLIMAVFQKPSPSVLVIEEPEATIHPGALGAVLDLIRRAAKTMQVVVTTHSPELLDAKWITDNNLRIVSWQEGASHLLMPSAATREAMRSDLMGAGELLRANALHAEDLFASDDALRNGSLFETLA</sequence>
<dbReference type="SUPFAM" id="SSF52540">
    <property type="entry name" value="P-loop containing nucleoside triphosphate hydrolases"/>
    <property type="match status" value="1"/>
</dbReference>
<evidence type="ECO:0000313" key="3">
    <source>
        <dbReference type="Proteomes" id="UP000886469"/>
    </source>
</evidence>
<organism evidence="2 3">
    <name type="scientific">Candidatus Accumulibacter contiguus</name>
    <dbReference type="NCBI Taxonomy" id="2954381"/>
    <lineage>
        <taxon>Bacteria</taxon>
        <taxon>Pseudomonadati</taxon>
        <taxon>Pseudomonadota</taxon>
        <taxon>Betaproteobacteria</taxon>
        <taxon>Candidatus Accumulibacter</taxon>
    </lineage>
</organism>
<dbReference type="Pfam" id="PF13304">
    <property type="entry name" value="AAA_21"/>
    <property type="match status" value="2"/>
</dbReference>
<evidence type="ECO:0000313" key="2">
    <source>
        <dbReference type="EMBL" id="NMQ04424.1"/>
    </source>
</evidence>
<protein>
    <recommendedName>
        <fullName evidence="1">ATPase AAA-type core domain-containing protein</fullName>
    </recommendedName>
</protein>
<reference evidence="2" key="1">
    <citation type="submission" date="2019-03" db="EMBL/GenBank/DDBJ databases">
        <title>Metabolic reconstructions from genomes of highly enriched 'Candidatus Accumulibacter' and 'Candidatus Competibacter' bioreactor populations.</title>
        <authorList>
            <person name="Annavajhala M.K."/>
            <person name="Welles L."/>
            <person name="Abbas B."/>
            <person name="Sorokin D."/>
            <person name="Park H."/>
            <person name="Van Loosdrecht M."/>
            <person name="Chandran K."/>
        </authorList>
    </citation>
    <scope>NUCLEOTIDE SEQUENCE</scope>
    <source>
        <strain evidence="2">SBR_L</strain>
    </source>
</reference>
<dbReference type="PANTHER" id="PTHR32182:SF22">
    <property type="entry name" value="ATP-DEPENDENT ENDONUCLEASE, OLD FAMILY-RELATED"/>
    <property type="match status" value="1"/>
</dbReference>
<dbReference type="Proteomes" id="UP000886469">
    <property type="component" value="Unassembled WGS sequence"/>
</dbReference>
<proteinExistence type="predicted"/>
<evidence type="ECO:0000259" key="1">
    <source>
        <dbReference type="Pfam" id="PF13304"/>
    </source>
</evidence>
<gene>
    <name evidence="2" type="ORF">E4Q08_03675</name>
</gene>
<accession>A0ABX1T5K5</accession>
<dbReference type="RefSeq" id="WP_308240050.1">
    <property type="nucleotide sequence ID" value="NZ_JAZKUC010000001.1"/>
</dbReference>
<dbReference type="PANTHER" id="PTHR32182">
    <property type="entry name" value="DNA REPLICATION AND REPAIR PROTEIN RECF"/>
    <property type="match status" value="1"/>
</dbReference>
<dbReference type="Gene3D" id="3.40.50.300">
    <property type="entry name" value="P-loop containing nucleotide triphosphate hydrolases"/>
    <property type="match status" value="2"/>
</dbReference>